<evidence type="ECO:0000256" key="1">
    <source>
        <dbReference type="ARBA" id="ARBA00023125"/>
    </source>
</evidence>
<comment type="caution">
    <text evidence="4">The sequence shown here is derived from an EMBL/GenBank/DDBJ whole genome shotgun (WGS) entry which is preliminary data.</text>
</comment>
<dbReference type="InterPro" id="IPR009057">
    <property type="entry name" value="Homeodomain-like_sf"/>
</dbReference>
<keyword evidence="1 2" id="KW-0238">DNA-binding</keyword>
<evidence type="ECO:0000313" key="5">
    <source>
        <dbReference type="Proteomes" id="UP001155546"/>
    </source>
</evidence>
<dbReference type="PROSITE" id="PS50977">
    <property type="entry name" value="HTH_TETR_2"/>
    <property type="match status" value="1"/>
</dbReference>
<keyword evidence="5" id="KW-1185">Reference proteome</keyword>
<evidence type="ECO:0000256" key="2">
    <source>
        <dbReference type="PROSITE-ProRule" id="PRU00335"/>
    </source>
</evidence>
<evidence type="ECO:0000259" key="3">
    <source>
        <dbReference type="PROSITE" id="PS50977"/>
    </source>
</evidence>
<proteinExistence type="predicted"/>
<dbReference type="Proteomes" id="UP001155546">
    <property type="component" value="Unassembled WGS sequence"/>
</dbReference>
<dbReference type="AlphaFoldDB" id="A0A9X2WK95"/>
<accession>A0A9X2WK95</accession>
<dbReference type="SUPFAM" id="SSF46689">
    <property type="entry name" value="Homeodomain-like"/>
    <property type="match status" value="1"/>
</dbReference>
<dbReference type="RefSeq" id="WP_261297106.1">
    <property type="nucleotide sequence ID" value="NZ_JAMTCD010000002.1"/>
</dbReference>
<feature type="domain" description="HTH tetR-type" evidence="3">
    <location>
        <begin position="10"/>
        <end position="70"/>
    </location>
</feature>
<organism evidence="4 5">
    <name type="scientific">Shewanella holmiensis</name>
    <dbReference type="NCBI Taxonomy" id="2952222"/>
    <lineage>
        <taxon>Bacteria</taxon>
        <taxon>Pseudomonadati</taxon>
        <taxon>Pseudomonadota</taxon>
        <taxon>Gammaproteobacteria</taxon>
        <taxon>Alteromonadales</taxon>
        <taxon>Shewanellaceae</taxon>
        <taxon>Shewanella</taxon>
    </lineage>
</organism>
<protein>
    <submittedName>
        <fullName evidence="4">TetR/AcrR family transcriptional regulator</fullName>
    </submittedName>
</protein>
<feature type="DNA-binding region" description="H-T-H motif" evidence="2">
    <location>
        <begin position="33"/>
        <end position="52"/>
    </location>
</feature>
<gene>
    <name evidence="4" type="ORF">NE535_02440</name>
</gene>
<sequence>MAKRSRVETEQTVNQILDEALKQILTIGFDAMSYTTLSNATGISRTGISHHFPKKTEFLVRLDHRIGQLFVDALNFDSITSLESSWKNALQLTEHKAVLKLFFSLCGTNSDNITYFKAMNTAQKFALLQLGEAGEKCVAQLIGHSAIALLENISVPEAA</sequence>
<reference evidence="4" key="1">
    <citation type="journal article" date="2023" name="Int. J. Syst. Evol. Microbiol.">
        <title>&lt;i&gt;Shewanella septentrionalis&lt;/i&gt; sp. nov. and &lt;i&gt;Shewanella holmiensis&lt;/i&gt; sp. nov., isolated from Baltic Sea water and sediments.</title>
        <authorList>
            <person name="Martin-Rodriguez A.J."/>
            <person name="Thorell K."/>
            <person name="Joffre E."/>
            <person name="Jensie-Markopoulos S."/>
            <person name="Moore E.R.B."/>
            <person name="Sjoling A."/>
        </authorList>
    </citation>
    <scope>NUCLEOTIDE SEQUENCE</scope>
    <source>
        <strain evidence="4">SP1S2-7</strain>
    </source>
</reference>
<evidence type="ECO:0000313" key="4">
    <source>
        <dbReference type="EMBL" id="MCT7940664.1"/>
    </source>
</evidence>
<dbReference type="InterPro" id="IPR001647">
    <property type="entry name" value="HTH_TetR"/>
</dbReference>
<dbReference type="Gene3D" id="1.10.357.10">
    <property type="entry name" value="Tetracycline Repressor, domain 2"/>
    <property type="match status" value="1"/>
</dbReference>
<dbReference type="GO" id="GO:0003677">
    <property type="term" value="F:DNA binding"/>
    <property type="evidence" value="ECO:0007669"/>
    <property type="project" value="UniProtKB-UniRule"/>
</dbReference>
<name>A0A9X2WK95_9GAMM</name>
<dbReference type="EMBL" id="JAMTCD010000002">
    <property type="protein sequence ID" value="MCT7940664.1"/>
    <property type="molecule type" value="Genomic_DNA"/>
</dbReference>
<dbReference type="Pfam" id="PF18285">
    <property type="entry name" value="LuxT_C"/>
    <property type="match status" value="1"/>
</dbReference>
<dbReference type="Pfam" id="PF00440">
    <property type="entry name" value="TetR_N"/>
    <property type="match status" value="1"/>
</dbReference>